<sequence>MNSHALVSVDYYNWFFNGKPSPLYFGIGTLPVDFPQNLPFYHAVPAVALLKAEQTDDLGGLLLEYITLFEVAQYGPVLPLNSQEVKQLIQVHARRSMSFKSEWIISRRDLVAIMVPDEPVWEPLGLARRKELLKNAIGNVAPYWLTLCSYPDAIVDTVNRKWDFETDTPKSREK</sequence>
<keyword evidence="2" id="KW-1185">Reference proteome</keyword>
<reference evidence="1 2" key="1">
    <citation type="journal article" date="2011" name="PLoS Pathog.">
        <title>Endophytic Life Strategies Decoded by Genome and Transcriptome Analyses of the Mutualistic Root Symbiont Piriformospora indica.</title>
        <authorList>
            <person name="Zuccaro A."/>
            <person name="Lahrmann U."/>
            <person name="Guldener U."/>
            <person name="Langen G."/>
            <person name="Pfiffi S."/>
            <person name="Biedenkopf D."/>
            <person name="Wong P."/>
            <person name="Samans B."/>
            <person name="Grimm C."/>
            <person name="Basiewicz M."/>
            <person name="Murat C."/>
            <person name="Martin F."/>
            <person name="Kogel K.H."/>
        </authorList>
    </citation>
    <scope>NUCLEOTIDE SEQUENCE [LARGE SCALE GENOMIC DNA]</scope>
    <source>
        <strain evidence="1 2">DSM 11827</strain>
    </source>
</reference>
<name>G4TC29_SERID</name>
<gene>
    <name evidence="1" type="ORF">PIIN_02732</name>
</gene>
<dbReference type="AlphaFoldDB" id="G4TC29"/>
<dbReference type="HOGENOM" id="CLU_1540657_0_0_1"/>
<evidence type="ECO:0000313" key="2">
    <source>
        <dbReference type="Proteomes" id="UP000007148"/>
    </source>
</evidence>
<dbReference type="Proteomes" id="UP000007148">
    <property type="component" value="Unassembled WGS sequence"/>
</dbReference>
<protein>
    <submittedName>
        <fullName evidence="1">Uncharacterized protein</fullName>
    </submittedName>
</protein>
<dbReference type="InParanoid" id="G4TC29"/>
<comment type="caution">
    <text evidence="1">The sequence shown here is derived from an EMBL/GenBank/DDBJ whole genome shotgun (WGS) entry which is preliminary data.</text>
</comment>
<accession>G4TC29</accession>
<organism evidence="1 2">
    <name type="scientific">Serendipita indica (strain DSM 11827)</name>
    <name type="common">Root endophyte fungus</name>
    <name type="synonym">Piriformospora indica</name>
    <dbReference type="NCBI Taxonomy" id="1109443"/>
    <lineage>
        <taxon>Eukaryota</taxon>
        <taxon>Fungi</taxon>
        <taxon>Dikarya</taxon>
        <taxon>Basidiomycota</taxon>
        <taxon>Agaricomycotina</taxon>
        <taxon>Agaricomycetes</taxon>
        <taxon>Sebacinales</taxon>
        <taxon>Serendipitaceae</taxon>
        <taxon>Serendipita</taxon>
    </lineage>
</organism>
<proteinExistence type="predicted"/>
<evidence type="ECO:0000313" key="1">
    <source>
        <dbReference type="EMBL" id="CCA68872.1"/>
    </source>
</evidence>
<dbReference type="EMBL" id="CAFZ01000042">
    <property type="protein sequence ID" value="CCA68872.1"/>
    <property type="molecule type" value="Genomic_DNA"/>
</dbReference>